<dbReference type="PANTHER" id="PTHR36917">
    <property type="entry name" value="INTRACELLULAR SEPTATION PROTEIN A-RELATED"/>
    <property type="match status" value="1"/>
</dbReference>
<feature type="transmembrane region" description="Helical" evidence="5">
    <location>
        <begin position="102"/>
        <end position="122"/>
    </location>
</feature>
<name>A0A8K0VE00_9RHOB</name>
<comment type="caution">
    <text evidence="6">The sequence shown here is derived from an EMBL/GenBank/DDBJ whole genome shotgun (WGS) entry which is preliminary data.</text>
</comment>
<reference evidence="6" key="1">
    <citation type="submission" date="2021-01" db="EMBL/GenBank/DDBJ databases">
        <title>Tabrizicola alba sp. nov. a motile alkaliphilic bacterium isolated from a soda lake.</title>
        <authorList>
            <person name="Szuroczki S."/>
            <person name="Abbaszade G."/>
            <person name="Schumann P."/>
            <person name="Toth E."/>
        </authorList>
    </citation>
    <scope>NUCLEOTIDE SEQUENCE</scope>
    <source>
        <strain evidence="6">DMG-N-6</strain>
    </source>
</reference>
<accession>A0A8K0VE00</accession>
<keyword evidence="7" id="KW-1185">Reference proteome</keyword>
<keyword evidence="1 5" id="KW-1003">Cell membrane</keyword>
<comment type="subcellular location">
    <subcellularLocation>
        <location evidence="5">Cell inner membrane</location>
        <topology evidence="5">Multi-pass membrane protein</topology>
    </subcellularLocation>
</comment>
<feature type="transmembrane region" description="Helical" evidence="5">
    <location>
        <begin position="134"/>
        <end position="154"/>
    </location>
</feature>
<feature type="transmembrane region" description="Helical" evidence="5">
    <location>
        <begin position="166"/>
        <end position="185"/>
    </location>
</feature>
<evidence type="ECO:0000256" key="2">
    <source>
        <dbReference type="ARBA" id="ARBA00022692"/>
    </source>
</evidence>
<protein>
    <recommendedName>
        <fullName evidence="5">Inner membrane-spanning protein YciB</fullName>
    </recommendedName>
</protein>
<dbReference type="RefSeq" id="WP_202688865.1">
    <property type="nucleotide sequence ID" value="NZ_JAESVN010000004.1"/>
</dbReference>
<keyword evidence="2 5" id="KW-0812">Transmembrane</keyword>
<keyword evidence="5" id="KW-0997">Cell inner membrane</keyword>
<dbReference type="GO" id="GO:0005886">
    <property type="term" value="C:plasma membrane"/>
    <property type="evidence" value="ECO:0007669"/>
    <property type="project" value="UniProtKB-SubCell"/>
</dbReference>
<dbReference type="Pfam" id="PF04279">
    <property type="entry name" value="IspA"/>
    <property type="match status" value="1"/>
</dbReference>
<comment type="function">
    <text evidence="5">Plays a role in cell envelope biogenesis, maintenance of cell envelope integrity and membrane homeostasis.</text>
</comment>
<feature type="transmembrane region" description="Helical" evidence="5">
    <location>
        <begin position="12"/>
        <end position="29"/>
    </location>
</feature>
<evidence type="ECO:0000256" key="3">
    <source>
        <dbReference type="ARBA" id="ARBA00022989"/>
    </source>
</evidence>
<evidence type="ECO:0000313" key="7">
    <source>
        <dbReference type="Proteomes" id="UP000648908"/>
    </source>
</evidence>
<comment type="similarity">
    <text evidence="5">Belongs to the YciB family.</text>
</comment>
<organism evidence="6 7">
    <name type="scientific">Szabonella alba</name>
    <dbReference type="NCBI Taxonomy" id="2804194"/>
    <lineage>
        <taxon>Bacteria</taxon>
        <taxon>Pseudomonadati</taxon>
        <taxon>Pseudomonadota</taxon>
        <taxon>Alphaproteobacteria</taxon>
        <taxon>Rhodobacterales</taxon>
        <taxon>Paracoccaceae</taxon>
        <taxon>Szabonella</taxon>
    </lineage>
</organism>
<dbReference type="HAMAP" id="MF_00189">
    <property type="entry name" value="YciB"/>
    <property type="match status" value="1"/>
</dbReference>
<evidence type="ECO:0000256" key="4">
    <source>
        <dbReference type="ARBA" id="ARBA00023136"/>
    </source>
</evidence>
<dbReference type="Proteomes" id="UP000648908">
    <property type="component" value="Unassembled WGS sequence"/>
</dbReference>
<keyword evidence="3 5" id="KW-1133">Transmembrane helix</keyword>
<keyword evidence="4 5" id="KW-0472">Membrane</keyword>
<evidence type="ECO:0000256" key="5">
    <source>
        <dbReference type="HAMAP-Rule" id="MF_00189"/>
    </source>
</evidence>
<gene>
    <name evidence="5" type="primary">yciB</name>
    <name evidence="6" type="ORF">JL811_12075</name>
</gene>
<evidence type="ECO:0000256" key="1">
    <source>
        <dbReference type="ARBA" id="ARBA00022475"/>
    </source>
</evidence>
<feature type="transmembrane region" description="Helical" evidence="5">
    <location>
        <begin position="41"/>
        <end position="62"/>
    </location>
</feature>
<dbReference type="EMBL" id="JAESVN010000004">
    <property type="protein sequence ID" value="MBL4917954.1"/>
    <property type="molecule type" value="Genomic_DNA"/>
</dbReference>
<dbReference type="PANTHER" id="PTHR36917:SF1">
    <property type="entry name" value="INNER MEMBRANE-SPANNING PROTEIN YCIB"/>
    <property type="match status" value="1"/>
</dbReference>
<feature type="transmembrane region" description="Helical" evidence="5">
    <location>
        <begin position="74"/>
        <end position="90"/>
    </location>
</feature>
<dbReference type="InterPro" id="IPR006008">
    <property type="entry name" value="YciB"/>
</dbReference>
<proteinExistence type="inferred from homology"/>
<dbReference type="AlphaFoldDB" id="A0A8K0VE00"/>
<sequence>MAEQKIGTGLKLALEMGPIAAFFIGYVMLKDRVFSIGGTNYDGFIIVTAAFIPLMILTTAILWKLTGKLSRMQIATVILVVVFGGLSVWLNDERFFKMKPTMIYALFAVALGIGLARGQSWLQLVMGEALPMKPAGWMILTKRLALFFAFLAIANEVVWRSFSTEIWVNFKTFGLTAALFVFFMAQGRLMAEHGDAPHDEDEPGQNGTGV</sequence>
<evidence type="ECO:0000313" key="6">
    <source>
        <dbReference type="EMBL" id="MBL4917954.1"/>
    </source>
</evidence>